<dbReference type="Proteomes" id="UP001432059">
    <property type="component" value="Chromosome"/>
</dbReference>
<dbReference type="InterPro" id="IPR046551">
    <property type="entry name" value="DUF6705"/>
</dbReference>
<evidence type="ECO:0000313" key="4">
    <source>
        <dbReference type="Proteomes" id="UP001432059"/>
    </source>
</evidence>
<name>A0AAU0F347_9FLAO</name>
<reference evidence="3" key="1">
    <citation type="submission" date="2023-10" db="EMBL/GenBank/DDBJ databases">
        <title>Characterization and whole genome sequencing of a novel strain of Bergeyella porcorum QD2021 isolated from pig.</title>
        <authorList>
            <person name="Liu G."/>
            <person name="Chen C."/>
            <person name="Han X."/>
        </authorList>
    </citation>
    <scope>NUCLEOTIDE SEQUENCE</scope>
    <source>
        <strain evidence="3">QD2021</strain>
    </source>
</reference>
<dbReference type="EMBL" id="CP136426">
    <property type="protein sequence ID" value="WOC51771.1"/>
    <property type="molecule type" value="Genomic_DNA"/>
</dbReference>
<evidence type="ECO:0000259" key="2">
    <source>
        <dbReference type="Pfam" id="PF20448"/>
    </source>
</evidence>
<evidence type="ECO:0000313" key="3">
    <source>
        <dbReference type="EMBL" id="WOC51771.1"/>
    </source>
</evidence>
<keyword evidence="1" id="KW-0732">Signal</keyword>
<organism evidence="3 4">
    <name type="scientific">Bergeyella porcorum</name>
    <dbReference type="NCBI Taxonomy" id="1735111"/>
    <lineage>
        <taxon>Bacteria</taxon>
        <taxon>Pseudomonadati</taxon>
        <taxon>Bacteroidota</taxon>
        <taxon>Flavobacteriia</taxon>
        <taxon>Flavobacteriales</taxon>
        <taxon>Weeksellaceae</taxon>
        <taxon>Bergeyella</taxon>
    </lineage>
</organism>
<feature type="domain" description="DUF6705" evidence="2">
    <location>
        <begin position="1"/>
        <end position="173"/>
    </location>
</feature>
<sequence>MEKILKFVLLLLVCVNANAQSNFPKDGDNIRNSNLDKFIGTWVWKNGNDELVFILKKENVKILPTAKIYGDVLYGFHKFVKDGRELENSTQYRQAKYGDKKHTFFSLGGDKSSELSIGIVHLSKNKNVNGYIEYLDSNRIKLVKLENLQGLMLGNGKYDYGISLPQNIILTRQ</sequence>
<accession>A0AAU0F347</accession>
<feature type="chain" id="PRO_5043692378" description="DUF6705 domain-containing protein" evidence="1">
    <location>
        <begin position="20"/>
        <end position="173"/>
    </location>
</feature>
<dbReference type="AlphaFoldDB" id="A0AAU0F347"/>
<feature type="signal peptide" evidence="1">
    <location>
        <begin position="1"/>
        <end position="19"/>
    </location>
</feature>
<evidence type="ECO:0000256" key="1">
    <source>
        <dbReference type="SAM" id="SignalP"/>
    </source>
</evidence>
<dbReference type="RefSeq" id="WP_327983489.1">
    <property type="nucleotide sequence ID" value="NZ_CP136426.1"/>
</dbReference>
<dbReference type="Pfam" id="PF20448">
    <property type="entry name" value="DUF6705"/>
    <property type="match status" value="1"/>
</dbReference>
<protein>
    <recommendedName>
        <fullName evidence="2">DUF6705 domain-containing protein</fullName>
    </recommendedName>
</protein>
<keyword evidence="4" id="KW-1185">Reference proteome</keyword>
<proteinExistence type="predicted"/>
<dbReference type="KEGG" id="bpor:BPO_1124"/>
<gene>
    <name evidence="3" type="ORF">BPO_1124</name>
</gene>